<evidence type="ECO:0000313" key="4">
    <source>
        <dbReference type="Proteomes" id="UP001569175"/>
    </source>
</evidence>
<reference evidence="3 4" key="1">
    <citation type="submission" date="2024-06" db="EMBL/GenBank/DDBJ databases">
        <authorList>
            <person name="Steensen K."/>
            <person name="Seneca J."/>
            <person name="Bartlau N."/>
            <person name="Yu A.X."/>
            <person name="Polz M.F."/>
        </authorList>
    </citation>
    <scope>NUCLEOTIDE SEQUENCE [LARGE SCALE GENOMIC DNA]</scope>
    <source>
        <strain evidence="3 4">1F9</strain>
    </source>
</reference>
<organism evidence="3 4">
    <name type="scientific">Vibrio atlanticus</name>
    <dbReference type="NCBI Taxonomy" id="693153"/>
    <lineage>
        <taxon>Bacteria</taxon>
        <taxon>Pseudomonadati</taxon>
        <taxon>Pseudomonadota</taxon>
        <taxon>Gammaproteobacteria</taxon>
        <taxon>Vibrionales</taxon>
        <taxon>Vibrionaceae</taxon>
        <taxon>Vibrio</taxon>
    </lineage>
</organism>
<feature type="transmembrane region" description="Helical" evidence="2">
    <location>
        <begin position="24"/>
        <end position="45"/>
    </location>
</feature>
<proteinExistence type="predicted"/>
<keyword evidence="4" id="KW-1185">Reference proteome</keyword>
<feature type="coiled-coil region" evidence="1">
    <location>
        <begin position="152"/>
        <end position="186"/>
    </location>
</feature>
<keyword evidence="2" id="KW-1133">Transmembrane helix</keyword>
<sequence>MMKLIEDFCSSIAGTAKTRVSDPFIGTFIFSWFVCNWNYVALLFWGEGNATERVGAFYIYLSRTSILGWNSLFVFPFLVTLFYLFAFPWLSLCVKMIQKSVNDKLHQQAVEIEEDKVDQQESLSKARLRADPDKQFLEQLVQQDIDKRNEILEHIKQRTVRLEAKANEALSQEKEQEAKTKEAENSAKVTQVELDKKAKQSELDKIRFESNSAKARATLAANRFPSAYFLMLNIEESLLQANIQLSMKASSEIVASLFGYEDFEAVLADENFNNESMESVKYVYYDDELAKRLEQIVVDEDSEDENLTADLIFDHLHMLFGGEPFELVTDENLIEYSRNVVQEDPYQFFNPDGSDSVIAGSNTIYDQIDDITFAGGYFNDGFVVDIKATISGYNQAYLDHAGKTMNVAVEMSSTALVGKFGLGAIEHTGFSEL</sequence>
<gene>
    <name evidence="3" type="ORF">ACED57_13970</name>
</gene>
<comment type="caution">
    <text evidence="3">The sequence shown here is derived from an EMBL/GenBank/DDBJ whole genome shotgun (WGS) entry which is preliminary data.</text>
</comment>
<keyword evidence="1" id="KW-0175">Coiled coil</keyword>
<dbReference type="EMBL" id="JBGOOL010000037">
    <property type="protein sequence ID" value="MEZ8054250.1"/>
    <property type="molecule type" value="Genomic_DNA"/>
</dbReference>
<feature type="transmembrane region" description="Helical" evidence="2">
    <location>
        <begin position="66"/>
        <end position="90"/>
    </location>
</feature>
<evidence type="ECO:0000256" key="1">
    <source>
        <dbReference type="SAM" id="Coils"/>
    </source>
</evidence>
<keyword evidence="2" id="KW-0812">Transmembrane</keyword>
<protein>
    <submittedName>
        <fullName evidence="3">Cell envelope integrity protein TolA</fullName>
    </submittedName>
</protein>
<keyword evidence="2" id="KW-0472">Membrane</keyword>
<evidence type="ECO:0000313" key="3">
    <source>
        <dbReference type="EMBL" id="MEZ8054250.1"/>
    </source>
</evidence>
<name>A0ABV4KPA3_9VIBR</name>
<dbReference type="RefSeq" id="WP_371707944.1">
    <property type="nucleotide sequence ID" value="NZ_JBGOOL010000037.1"/>
</dbReference>
<accession>A0ABV4KPA3</accession>
<dbReference type="Proteomes" id="UP001569175">
    <property type="component" value="Unassembled WGS sequence"/>
</dbReference>
<evidence type="ECO:0000256" key="2">
    <source>
        <dbReference type="SAM" id="Phobius"/>
    </source>
</evidence>